<dbReference type="Proteomes" id="UP001066276">
    <property type="component" value="Chromosome 5"/>
</dbReference>
<comment type="caution">
    <text evidence="1">The sequence shown here is derived from an EMBL/GenBank/DDBJ whole genome shotgun (WGS) entry which is preliminary data.</text>
</comment>
<organism evidence="1 2">
    <name type="scientific">Pleurodeles waltl</name>
    <name type="common">Iberian ribbed newt</name>
    <dbReference type="NCBI Taxonomy" id="8319"/>
    <lineage>
        <taxon>Eukaryota</taxon>
        <taxon>Metazoa</taxon>
        <taxon>Chordata</taxon>
        <taxon>Craniata</taxon>
        <taxon>Vertebrata</taxon>
        <taxon>Euteleostomi</taxon>
        <taxon>Amphibia</taxon>
        <taxon>Batrachia</taxon>
        <taxon>Caudata</taxon>
        <taxon>Salamandroidea</taxon>
        <taxon>Salamandridae</taxon>
        <taxon>Pleurodelinae</taxon>
        <taxon>Pleurodeles</taxon>
    </lineage>
</organism>
<accession>A0AAV7RPV3</accession>
<dbReference type="EMBL" id="JANPWB010000009">
    <property type="protein sequence ID" value="KAJ1152968.1"/>
    <property type="molecule type" value="Genomic_DNA"/>
</dbReference>
<keyword evidence="2" id="KW-1185">Reference proteome</keyword>
<proteinExistence type="predicted"/>
<sequence>MGRHKRTDASQGNTVEQYTTPLVLPQHAARLERVFWAGTVLSEDGVGRFLQQMRLPKLDPESRDALELPITVEEVGEAVTAMAKSKSPGSDGFPVELYQAFSSTLRKRLL</sequence>
<dbReference type="AlphaFoldDB" id="A0AAV7RPV3"/>
<protein>
    <submittedName>
        <fullName evidence="1">Uncharacterized protein</fullName>
    </submittedName>
</protein>
<evidence type="ECO:0000313" key="2">
    <source>
        <dbReference type="Proteomes" id="UP001066276"/>
    </source>
</evidence>
<reference evidence="1" key="1">
    <citation type="journal article" date="2022" name="bioRxiv">
        <title>Sequencing and chromosome-scale assembly of the giantPleurodeles waltlgenome.</title>
        <authorList>
            <person name="Brown T."/>
            <person name="Elewa A."/>
            <person name="Iarovenko S."/>
            <person name="Subramanian E."/>
            <person name="Araus A.J."/>
            <person name="Petzold A."/>
            <person name="Susuki M."/>
            <person name="Suzuki K.-i.T."/>
            <person name="Hayashi T."/>
            <person name="Toyoda A."/>
            <person name="Oliveira C."/>
            <person name="Osipova E."/>
            <person name="Leigh N.D."/>
            <person name="Simon A."/>
            <person name="Yun M.H."/>
        </authorList>
    </citation>
    <scope>NUCLEOTIDE SEQUENCE</scope>
    <source>
        <strain evidence="1">20211129_DDA</strain>
        <tissue evidence="1">Liver</tissue>
    </source>
</reference>
<name>A0AAV7RPV3_PLEWA</name>
<gene>
    <name evidence="1" type="ORF">NDU88_005741</name>
</gene>
<evidence type="ECO:0000313" key="1">
    <source>
        <dbReference type="EMBL" id="KAJ1152968.1"/>
    </source>
</evidence>